<proteinExistence type="predicted"/>
<dbReference type="EMBL" id="CABPSI010000004">
    <property type="protein sequence ID" value="VVE36566.1"/>
    <property type="molecule type" value="Genomic_DNA"/>
</dbReference>
<dbReference type="InterPro" id="IPR002591">
    <property type="entry name" value="Phosphodiest/P_Trfase"/>
</dbReference>
<evidence type="ECO:0000313" key="2">
    <source>
        <dbReference type="EMBL" id="VVE36566.1"/>
    </source>
</evidence>
<evidence type="ECO:0000256" key="1">
    <source>
        <dbReference type="SAM" id="SignalP"/>
    </source>
</evidence>
<feature type="signal peptide" evidence="1">
    <location>
        <begin position="1"/>
        <end position="33"/>
    </location>
</feature>
<dbReference type="InterPro" id="IPR017850">
    <property type="entry name" value="Alkaline_phosphatase_core_sf"/>
</dbReference>
<dbReference type="Proteomes" id="UP000333828">
    <property type="component" value="Unassembled WGS sequence"/>
</dbReference>
<dbReference type="Gene3D" id="3.40.720.10">
    <property type="entry name" value="Alkaline Phosphatase, subunit A"/>
    <property type="match status" value="1"/>
</dbReference>
<sequence length="510" mass="53810">MKPQTAKTFRLAPMVAPTLALACAALASGAVNADQPAPPAPPAHLSPAQRVLLISIDGMHEEDLSRYVAVHPTSALASLARHGVMYRNALTPTPSDSFPGMVALTSGASPVSSGVYYDDSFDRRLAPAGANCGAGTARGAEVVFDDSIDRDPKRIDGGGAINADRLPRDPARQCAPVYPHNYMRVNTVFEVVRAAGGRTAWADKHLAYDFVNGPSGKGVDDLYTPEIAAVGEKLEAFPAYDNLKVDALLKQIEGRDAAGNAAPGVPRLFGMNFQQLSVAQKSGDGYRDAHAAPGAAIGAALDQIDGSLQRVLDALAARHLDMSTLVVIAAKHGQSPIAPGQLRRIDGKRVLDVITQIAPQALAKATLDDIGLLWLKQPKFTQAIVKGLRANAEALGIEHVYAGNDMPAGWGRVGSDSRVPDIAIETKYGVIYTHGSKIAEHGGFHDDDRHVALLISRPDIQAKEIDASVSTRQVAPTLLRALALKPTALDAVRREGTTSLPGLNFGKGTD</sequence>
<keyword evidence="1" id="KW-0732">Signal</keyword>
<evidence type="ECO:0000313" key="3">
    <source>
        <dbReference type="Proteomes" id="UP000333828"/>
    </source>
</evidence>
<dbReference type="RefSeq" id="WP_150685456.1">
    <property type="nucleotide sequence ID" value="NZ_CABPSI010000004.1"/>
</dbReference>
<keyword evidence="3" id="KW-1185">Reference proteome</keyword>
<reference evidence="2 3" key="1">
    <citation type="submission" date="2019-08" db="EMBL/GenBank/DDBJ databases">
        <authorList>
            <person name="Peeters C."/>
        </authorList>
    </citation>
    <scope>NUCLEOTIDE SEQUENCE [LARGE SCALE GENOMIC DNA]</scope>
    <source>
        <strain evidence="2 3">LMG 31115</strain>
    </source>
</reference>
<dbReference type="PROSITE" id="PS51257">
    <property type="entry name" value="PROKAR_LIPOPROTEIN"/>
    <property type="match status" value="1"/>
</dbReference>
<accession>A0A5E4XJT5</accession>
<dbReference type="SUPFAM" id="SSF53649">
    <property type="entry name" value="Alkaline phosphatase-like"/>
    <property type="match status" value="1"/>
</dbReference>
<feature type="chain" id="PRO_5022688873" evidence="1">
    <location>
        <begin position="34"/>
        <end position="510"/>
    </location>
</feature>
<protein>
    <submittedName>
        <fullName evidence="2">Type I phosphodiesterase/nucleotide pyrophosphatase</fullName>
    </submittedName>
</protein>
<dbReference type="AlphaFoldDB" id="A0A5E4XJT5"/>
<dbReference type="Pfam" id="PF01663">
    <property type="entry name" value="Phosphodiest"/>
    <property type="match status" value="1"/>
</dbReference>
<gene>
    <name evidence="2" type="ORF">PIN31115_03911</name>
</gene>
<name>A0A5E4XJT5_9BURK</name>
<organism evidence="2 3">
    <name type="scientific">Pandoraea iniqua</name>
    <dbReference type="NCBI Taxonomy" id="2508288"/>
    <lineage>
        <taxon>Bacteria</taxon>
        <taxon>Pseudomonadati</taxon>
        <taxon>Pseudomonadota</taxon>
        <taxon>Betaproteobacteria</taxon>
        <taxon>Burkholderiales</taxon>
        <taxon>Burkholderiaceae</taxon>
        <taxon>Pandoraea</taxon>
    </lineage>
</organism>